<evidence type="ECO:0000313" key="1">
    <source>
        <dbReference type="EMBL" id="OAI23074.1"/>
    </source>
</evidence>
<dbReference type="RefSeq" id="WP_064029179.1">
    <property type="nucleotide sequence ID" value="NZ_CP023669.1"/>
</dbReference>
<accession>A0A291IKX2</accession>
<dbReference type="CDD" id="cd06661">
    <property type="entry name" value="GGCT_like"/>
    <property type="match status" value="1"/>
</dbReference>
<dbReference type="EMBL" id="LUUL01000109">
    <property type="protein sequence ID" value="OAI23074.1"/>
    <property type="molecule type" value="Genomic_DNA"/>
</dbReference>
<evidence type="ECO:0000313" key="2">
    <source>
        <dbReference type="Proteomes" id="UP000077734"/>
    </source>
</evidence>
<comment type="caution">
    <text evidence="1">The sequence shown here is derived from an EMBL/GenBank/DDBJ whole genome shotgun (WGS) entry which is preliminary data.</text>
</comment>
<reference evidence="1 2" key="1">
    <citation type="submission" date="2016-03" db="EMBL/GenBank/DDBJ databases">
        <authorList>
            <person name="Heylen K."/>
            <person name="De Vos P."/>
            <person name="Vekeman B."/>
        </authorList>
    </citation>
    <scope>NUCLEOTIDE SEQUENCE [LARGE SCALE GENOMIC DNA]</scope>
    <source>
        <strain evidence="1 2">R-49807</strain>
    </source>
</reference>
<dbReference type="KEGG" id="mko:MKLM6_2829"/>
<dbReference type="InterPro" id="IPR013024">
    <property type="entry name" value="GGCT-like"/>
</dbReference>
<dbReference type="AlphaFoldDB" id="A0A291IKX2"/>
<sequence>MNPIRDYLFVYGSLRRKPGACSNHPLLAGCEWLGPATLAGRLYRLDAYPGAVDAGRSRIQGEVYRLRNGRRTLAALDLYEECTRQFPQPHEYRRVRRPVRLAGDRVLSAWVYLYNRPTAGLMAIAGGDYFSPNAGTA</sequence>
<organism evidence="1 2">
    <name type="scientific">Methylomonas koyamae</name>
    <dbReference type="NCBI Taxonomy" id="702114"/>
    <lineage>
        <taxon>Bacteria</taxon>
        <taxon>Pseudomonadati</taxon>
        <taxon>Pseudomonadota</taxon>
        <taxon>Gammaproteobacteria</taxon>
        <taxon>Methylococcales</taxon>
        <taxon>Methylococcaceae</taxon>
        <taxon>Methylomonas</taxon>
    </lineage>
</organism>
<dbReference type="InterPro" id="IPR036568">
    <property type="entry name" value="GGCT-like_sf"/>
</dbReference>
<dbReference type="Gene3D" id="3.10.490.10">
    <property type="entry name" value="Gamma-glutamyl cyclotransferase-like"/>
    <property type="match status" value="1"/>
</dbReference>
<proteinExistence type="predicted"/>
<gene>
    <name evidence="1" type="ORF">A1356_18230</name>
</gene>
<name>A0A291IKX2_9GAMM</name>
<dbReference type="InterPro" id="IPR009288">
    <property type="entry name" value="AIG2-like_dom"/>
</dbReference>
<dbReference type="PROSITE" id="PS51257">
    <property type="entry name" value="PROKAR_LIPOPROTEIN"/>
    <property type="match status" value="1"/>
</dbReference>
<dbReference type="Pfam" id="PF06094">
    <property type="entry name" value="GGACT"/>
    <property type="match status" value="1"/>
</dbReference>
<dbReference type="Proteomes" id="UP000077734">
    <property type="component" value="Unassembled WGS sequence"/>
</dbReference>
<dbReference type="SUPFAM" id="SSF110857">
    <property type="entry name" value="Gamma-glutamyl cyclotransferase-like"/>
    <property type="match status" value="1"/>
</dbReference>
<keyword evidence="2" id="KW-1185">Reference proteome</keyword>
<protein>
    <submittedName>
        <fullName evidence="1">Uncharacterized protein</fullName>
    </submittedName>
</protein>